<dbReference type="InterPro" id="IPR036366">
    <property type="entry name" value="PGBDSf"/>
</dbReference>
<comment type="caution">
    <text evidence="3">The sequence shown here is derived from an EMBL/GenBank/DDBJ whole genome shotgun (WGS) entry which is preliminary data.</text>
</comment>
<feature type="transmembrane region" description="Helical" evidence="1">
    <location>
        <begin position="309"/>
        <end position="330"/>
    </location>
</feature>
<dbReference type="EMBL" id="JACSPP010000012">
    <property type="protein sequence ID" value="MBD8039955.1"/>
    <property type="molecule type" value="Genomic_DNA"/>
</dbReference>
<evidence type="ECO:0000256" key="1">
    <source>
        <dbReference type="SAM" id="Phobius"/>
    </source>
</evidence>
<dbReference type="Proteomes" id="UP000620874">
    <property type="component" value="Unassembled WGS sequence"/>
</dbReference>
<dbReference type="SUPFAM" id="SSF47090">
    <property type="entry name" value="PGBD-like"/>
    <property type="match status" value="1"/>
</dbReference>
<dbReference type="Gene3D" id="1.10.101.10">
    <property type="entry name" value="PGBD-like superfamily/PGBD"/>
    <property type="match status" value="1"/>
</dbReference>
<keyword evidence="4" id="KW-1185">Reference proteome</keyword>
<keyword evidence="1" id="KW-1133">Transmembrane helix</keyword>
<accession>A0ABR8Y6X4</accession>
<protein>
    <submittedName>
        <fullName evidence="3">Peptidoglycan-binding protein</fullName>
    </submittedName>
</protein>
<proteinExistence type="predicted"/>
<dbReference type="InterPro" id="IPR002477">
    <property type="entry name" value="Peptidoglycan-bd-like"/>
</dbReference>
<dbReference type="RefSeq" id="WP_087248518.1">
    <property type="nucleotide sequence ID" value="NZ_JACSPP010000012.1"/>
</dbReference>
<reference evidence="3 4" key="1">
    <citation type="submission" date="2020-08" db="EMBL/GenBank/DDBJ databases">
        <title>A Genomic Blueprint of the Chicken Gut Microbiome.</title>
        <authorList>
            <person name="Gilroy R."/>
            <person name="Ravi A."/>
            <person name="Getino M."/>
            <person name="Pursley I."/>
            <person name="Horton D.L."/>
            <person name="Alikhan N.-F."/>
            <person name="Baker D."/>
            <person name="Gharbi K."/>
            <person name="Hall N."/>
            <person name="Watson M."/>
            <person name="Adriaenssens E.M."/>
            <person name="Foster-Nyarko E."/>
            <person name="Jarju S."/>
            <person name="Secka A."/>
            <person name="Antonio M."/>
            <person name="Oren A."/>
            <person name="Chaudhuri R."/>
            <person name="La Ragione R.M."/>
            <person name="Hildebrand F."/>
            <person name="Pallen M.J."/>
        </authorList>
    </citation>
    <scope>NUCLEOTIDE SEQUENCE [LARGE SCALE GENOMIC DNA]</scope>
    <source>
        <strain evidence="3 4">Sa1CVN1</strain>
    </source>
</reference>
<feature type="domain" description="Peptidoglycan binding-like" evidence="2">
    <location>
        <begin position="17"/>
        <end position="70"/>
    </location>
</feature>
<evidence type="ECO:0000259" key="2">
    <source>
        <dbReference type="Pfam" id="PF01471"/>
    </source>
</evidence>
<dbReference type="InterPro" id="IPR036365">
    <property type="entry name" value="PGBD-like_sf"/>
</dbReference>
<sequence length="341" mass="38570">MEQLLGYRIYQTNKVVSVRWVQQKLNRIMQTQIREDDKLGPETISLIRRFQQSRNLTPDGQIGPLTLEALMDADPWKNKKAETAKESNYDKITNIIDNIIDALDEAFYNNKGLVGLSFFTGSDSVKDLKVGATDRHSLSRLYNKALNEKDFFKKKIKAMPESYINLGKELNNTKSSARKLQIQEQMKSIRVNHLREVSTAKKRANQIVETINKVKNIGTTLNECIPKIMSFLKPLGKIFKVIEWSSVVVYIKKGWTYFSEGKWIDGYEYLCKAFSKILEIGIMALATSAAVAGTVALCATAGLGTVATAIAALAATIVVAIIIFCISYFWNKYIEYYFDNL</sequence>
<keyword evidence="1" id="KW-0812">Transmembrane</keyword>
<evidence type="ECO:0000313" key="3">
    <source>
        <dbReference type="EMBL" id="MBD8039955.1"/>
    </source>
</evidence>
<name>A0ABR8Y6X4_9BACT</name>
<dbReference type="Pfam" id="PF01471">
    <property type="entry name" value="PG_binding_1"/>
    <property type="match status" value="1"/>
</dbReference>
<organism evidence="3 4">
    <name type="scientific">Phocaeicola intestinalis</name>
    <dbReference type="NCBI Taxonomy" id="2762212"/>
    <lineage>
        <taxon>Bacteria</taxon>
        <taxon>Pseudomonadati</taxon>
        <taxon>Bacteroidota</taxon>
        <taxon>Bacteroidia</taxon>
        <taxon>Bacteroidales</taxon>
        <taxon>Bacteroidaceae</taxon>
        <taxon>Phocaeicola</taxon>
    </lineage>
</organism>
<feature type="transmembrane region" description="Helical" evidence="1">
    <location>
        <begin position="282"/>
        <end position="303"/>
    </location>
</feature>
<evidence type="ECO:0000313" key="4">
    <source>
        <dbReference type="Proteomes" id="UP000620874"/>
    </source>
</evidence>
<keyword evidence="1" id="KW-0472">Membrane</keyword>
<gene>
    <name evidence="3" type="ORF">H9625_05755</name>
</gene>